<dbReference type="InParanoid" id="A0A494G9D0"/>
<feature type="region of interest" description="Disordered" evidence="1">
    <location>
        <begin position="542"/>
        <end position="564"/>
    </location>
</feature>
<dbReference type="Pfam" id="PF26082">
    <property type="entry name" value="zf-C2H2_AcuF"/>
    <property type="match status" value="1"/>
</dbReference>
<dbReference type="PaxDb" id="4081-Solyc00g035010.1.1"/>
<evidence type="ECO:0000313" key="3">
    <source>
        <dbReference type="EnsemblPlants" id="Solyc00g035010.1.1"/>
    </source>
</evidence>
<feature type="domain" description="Oxidoreductase acuF-like C2H2 type zinc-finger" evidence="2">
    <location>
        <begin position="321"/>
        <end position="348"/>
    </location>
</feature>
<dbReference type="InterPro" id="IPR058925">
    <property type="entry name" value="zf-C2H2_AcuF"/>
</dbReference>
<evidence type="ECO:0000313" key="4">
    <source>
        <dbReference type="Proteomes" id="UP000004994"/>
    </source>
</evidence>
<accession>A0A494G9D0</accession>
<sequence>MALASPSLGRVADAAIICSKSFDAISTASTSKIDSPGGDPTCSRNEDNQCRYRIWLSNLGATLPHLDRRSADYRLRDAPEVADRIVELLEELAEVNSEMLEILSAVRTNRTFEEFDSEGESLSKTTTDQDELSDLYLTIGDIITSLMKVSILIRKATKRDRYARAAGAKDEPFIADFDIRHVADKFPKLQSQPWLLDRLGRSITQRRQYLRYCRNHRNRIAYVCAAVSFLQSQQEARQARENAPVDHNVPSTAALSSRPTLSPTTTSTLQPGGLVQDDLENLDQFDDNASQATSVDYLYKPGEDVSGLKVVQLEDVAKEHEPFECPYCFKIIQAQRQRSWRKHVFSDLRAYACVFEDCDAGLFEERSAWQEHELKQHRRQWICQRCKEKALEKAFKSKHTLLSHVRESHRLTPLLGELLLQIAEVSSQSVVETNAECPFCDELNLEAIRRARQMGREVSNGQDVMIPVEEFQKHIASHQEQLALFAIPQTIERSVDSGSRPDQSEADADEREETLEQWRTSIPLKEGSAVEALMEGSFVKHAAHKNDDSPELHTGDDDDDARSLPEAIDSETESRFYEAEPPEIVLGDIVYIPDQSEERLFYTKGVYLGDSVGGEHTVWELKTRRMVQVSMSELVRKTSLTESEREEAESLRADRALWQDGIQSSSSGYHAEHIELPSRAVDALQVGIRELASGPGAASDEHGNVSRTISFELLSKLKGRPTYEARTLRLEDVVYMFHATANARLSGNRMLDMGSRKAIMERNAALLMDILIRVTETNSETSEESKNDLCAQLREEKARMLDRAKDFEPGDSISNGVERWLLRQESY</sequence>
<dbReference type="EnsemblPlants" id="Solyc00g035010.1.1">
    <property type="protein sequence ID" value="Solyc00g035010.1.1"/>
    <property type="gene ID" value="Solyc00g035010.1"/>
</dbReference>
<dbReference type="PANTHER" id="PTHR35391:SF7">
    <property type="entry name" value="C2H2-TYPE DOMAIN-CONTAINING PROTEIN"/>
    <property type="match status" value="1"/>
</dbReference>
<proteinExistence type="predicted"/>
<dbReference type="AlphaFoldDB" id="A0A494G9D0"/>
<reference evidence="3" key="2">
    <citation type="submission" date="2019-04" db="UniProtKB">
        <authorList>
            <consortium name="EnsemblPlants"/>
        </authorList>
    </citation>
    <scope>IDENTIFICATION</scope>
    <source>
        <strain evidence="3">cv. Heinz 1706</strain>
    </source>
</reference>
<evidence type="ECO:0000259" key="2">
    <source>
        <dbReference type="Pfam" id="PF26082"/>
    </source>
</evidence>
<dbReference type="Proteomes" id="UP000004994">
    <property type="component" value="Unassembled WGS sequence"/>
</dbReference>
<evidence type="ECO:0000256" key="1">
    <source>
        <dbReference type="SAM" id="MobiDB-lite"/>
    </source>
</evidence>
<feature type="compositionally biased region" description="Acidic residues" evidence="1">
    <location>
        <begin position="504"/>
        <end position="515"/>
    </location>
</feature>
<feature type="compositionally biased region" description="Low complexity" evidence="1">
    <location>
        <begin position="255"/>
        <end position="271"/>
    </location>
</feature>
<organism evidence="3">
    <name type="scientific">Solanum lycopersicum</name>
    <name type="common">Tomato</name>
    <name type="synonym">Lycopersicon esculentum</name>
    <dbReference type="NCBI Taxonomy" id="4081"/>
    <lineage>
        <taxon>Eukaryota</taxon>
        <taxon>Viridiplantae</taxon>
        <taxon>Streptophyta</taxon>
        <taxon>Embryophyta</taxon>
        <taxon>Tracheophyta</taxon>
        <taxon>Spermatophyta</taxon>
        <taxon>Magnoliopsida</taxon>
        <taxon>eudicotyledons</taxon>
        <taxon>Gunneridae</taxon>
        <taxon>Pentapetalae</taxon>
        <taxon>asterids</taxon>
        <taxon>lamiids</taxon>
        <taxon>Solanales</taxon>
        <taxon>Solanaceae</taxon>
        <taxon>Solanoideae</taxon>
        <taxon>Solaneae</taxon>
        <taxon>Solanum</taxon>
        <taxon>Solanum subgen. Lycopersicon</taxon>
    </lineage>
</organism>
<reference evidence="3" key="1">
    <citation type="journal article" date="2012" name="Nature">
        <title>The tomato genome sequence provides insights into fleshy fruit evolution.</title>
        <authorList>
            <consortium name="Tomato Genome Consortium"/>
        </authorList>
    </citation>
    <scope>NUCLEOTIDE SEQUENCE [LARGE SCALE GENOMIC DNA]</scope>
    <source>
        <strain evidence="3">cv. Heinz 1706</strain>
    </source>
</reference>
<name>A0A494G9D0_SOLLC</name>
<keyword evidence="4" id="KW-1185">Reference proteome</keyword>
<feature type="region of interest" description="Disordered" evidence="1">
    <location>
        <begin position="238"/>
        <end position="272"/>
    </location>
</feature>
<dbReference type="Gramene" id="Solyc00g035010.1.1">
    <property type="protein sequence ID" value="Solyc00g035010.1.1"/>
    <property type="gene ID" value="Solyc00g035010.1"/>
</dbReference>
<feature type="compositionally biased region" description="Basic and acidic residues" evidence="1">
    <location>
        <begin position="544"/>
        <end position="555"/>
    </location>
</feature>
<dbReference type="STRING" id="4081.A0A494G9D0"/>
<protein>
    <recommendedName>
        <fullName evidence="2">Oxidoreductase acuF-like C2H2 type zinc-finger domain-containing protein</fullName>
    </recommendedName>
</protein>
<feature type="region of interest" description="Disordered" evidence="1">
    <location>
        <begin position="493"/>
        <end position="521"/>
    </location>
</feature>
<dbReference type="PANTHER" id="PTHR35391">
    <property type="entry name" value="C2H2-TYPE DOMAIN-CONTAINING PROTEIN-RELATED"/>
    <property type="match status" value="1"/>
</dbReference>